<dbReference type="CDD" id="cd00082">
    <property type="entry name" value="HisKA"/>
    <property type="match status" value="1"/>
</dbReference>
<dbReference type="Pfam" id="PF01590">
    <property type="entry name" value="GAF"/>
    <property type="match status" value="1"/>
</dbReference>
<dbReference type="Pfam" id="PF00512">
    <property type="entry name" value="HisKA"/>
    <property type="match status" value="1"/>
</dbReference>
<dbReference type="InterPro" id="IPR027417">
    <property type="entry name" value="P-loop_NTPase"/>
</dbReference>
<dbReference type="SMART" id="SM00065">
    <property type="entry name" value="GAF"/>
    <property type="match status" value="1"/>
</dbReference>
<dbReference type="PROSITE" id="PS50109">
    <property type="entry name" value="HIS_KIN"/>
    <property type="match status" value="1"/>
</dbReference>
<dbReference type="Gene3D" id="3.40.50.2300">
    <property type="match status" value="1"/>
</dbReference>
<dbReference type="CDD" id="cd16922">
    <property type="entry name" value="HATPase_EvgS-ArcB-TorS-like"/>
    <property type="match status" value="1"/>
</dbReference>
<keyword evidence="7" id="KW-0808">Transferase</keyword>
<evidence type="ECO:0000259" key="20">
    <source>
        <dbReference type="PROSITE" id="PS50011"/>
    </source>
</evidence>
<dbReference type="CDD" id="cd14014">
    <property type="entry name" value="STKc_PknB_like"/>
    <property type="match status" value="1"/>
</dbReference>
<keyword evidence="13" id="KW-0902">Two-component regulatory system</keyword>
<evidence type="ECO:0000259" key="21">
    <source>
        <dbReference type="PROSITE" id="PS50109"/>
    </source>
</evidence>
<evidence type="ECO:0000256" key="1">
    <source>
        <dbReference type="ARBA" id="ARBA00000085"/>
    </source>
</evidence>
<dbReference type="InterPro" id="IPR008207">
    <property type="entry name" value="Sig_transdc_His_kin_Hpt_dom"/>
</dbReference>
<evidence type="ECO:0000256" key="17">
    <source>
        <dbReference type="PROSITE-ProRule" id="PRU00110"/>
    </source>
</evidence>
<dbReference type="Gene3D" id="3.30.450.40">
    <property type="match status" value="1"/>
</dbReference>
<evidence type="ECO:0000256" key="4">
    <source>
        <dbReference type="ARBA" id="ARBA00012438"/>
    </source>
</evidence>
<comment type="catalytic activity">
    <reaction evidence="1">
        <text>ATP + protein L-histidine = ADP + protein N-phospho-L-histidine.</text>
        <dbReference type="EC" id="2.7.13.3"/>
    </reaction>
</comment>
<evidence type="ECO:0000256" key="2">
    <source>
        <dbReference type="ARBA" id="ARBA00004370"/>
    </source>
</evidence>
<dbReference type="PROSITE" id="PS50110">
    <property type="entry name" value="RESPONSE_REGULATORY"/>
    <property type="match status" value="1"/>
</dbReference>
<evidence type="ECO:0000256" key="11">
    <source>
        <dbReference type="ARBA" id="ARBA00022840"/>
    </source>
</evidence>
<feature type="domain" description="Histidine kinase" evidence="21">
    <location>
        <begin position="1494"/>
        <end position="1716"/>
    </location>
</feature>
<dbReference type="EC" id="2.7.13.3" evidence="4"/>
<evidence type="ECO:0000256" key="18">
    <source>
        <dbReference type="PROSITE-ProRule" id="PRU00169"/>
    </source>
</evidence>
<dbReference type="PANTHER" id="PTHR43642">
    <property type="entry name" value="HYBRID SIGNAL TRANSDUCTION HISTIDINE KINASE G"/>
    <property type="match status" value="1"/>
</dbReference>
<feature type="modified residue" description="Phosphohistidine" evidence="17">
    <location>
        <position position="1949"/>
    </location>
</feature>
<keyword evidence="6 18" id="KW-0597">Phosphoprotein</keyword>
<dbReference type="InterPro" id="IPR036097">
    <property type="entry name" value="HisK_dim/P_sf"/>
</dbReference>
<dbReference type="Gene3D" id="3.40.50.300">
    <property type="entry name" value="P-loop containing nucleotide triphosphate hydrolases"/>
    <property type="match status" value="1"/>
</dbReference>
<dbReference type="GO" id="GO:0016020">
    <property type="term" value="C:membrane"/>
    <property type="evidence" value="ECO:0007669"/>
    <property type="project" value="UniProtKB-SubCell"/>
</dbReference>
<evidence type="ECO:0000256" key="19">
    <source>
        <dbReference type="SAM" id="Coils"/>
    </source>
</evidence>
<evidence type="ECO:0000256" key="8">
    <source>
        <dbReference type="ARBA" id="ARBA00022692"/>
    </source>
</evidence>
<dbReference type="InterPro" id="IPR005467">
    <property type="entry name" value="His_kinase_dom"/>
</dbReference>
<dbReference type="FunFam" id="3.30.565.10:FF:000010">
    <property type="entry name" value="Sensor histidine kinase RcsC"/>
    <property type="match status" value="1"/>
</dbReference>
<feature type="domain" description="Protein kinase" evidence="20">
    <location>
        <begin position="1"/>
        <end position="267"/>
    </location>
</feature>
<comment type="subcellular location">
    <subcellularLocation>
        <location evidence="2">Membrane</location>
    </subcellularLocation>
</comment>
<organism evidence="24 25">
    <name type="scientific">Desulfotruncus arcticus DSM 17038</name>
    <dbReference type="NCBI Taxonomy" id="1121424"/>
    <lineage>
        <taxon>Bacteria</taxon>
        <taxon>Bacillati</taxon>
        <taxon>Bacillota</taxon>
        <taxon>Clostridia</taxon>
        <taxon>Eubacteriales</taxon>
        <taxon>Desulfallaceae</taxon>
        <taxon>Desulfotruncus</taxon>
    </lineage>
</organism>
<dbReference type="InterPro" id="IPR004358">
    <property type="entry name" value="Sig_transdc_His_kin-like_C"/>
</dbReference>
<evidence type="ECO:0000259" key="23">
    <source>
        <dbReference type="PROSITE" id="PS50894"/>
    </source>
</evidence>
<dbReference type="InterPro" id="IPR001789">
    <property type="entry name" value="Sig_transdc_resp-reg_receiver"/>
</dbReference>
<dbReference type="Proteomes" id="UP000199337">
    <property type="component" value="Unassembled WGS sequence"/>
</dbReference>
<dbReference type="Gene3D" id="1.20.120.160">
    <property type="entry name" value="HPT domain"/>
    <property type="match status" value="1"/>
</dbReference>
<dbReference type="InterPro" id="IPR003594">
    <property type="entry name" value="HATPase_dom"/>
</dbReference>
<dbReference type="SUPFAM" id="SSF47226">
    <property type="entry name" value="Histidine-containing phosphotransfer domain, HPT domain"/>
    <property type="match status" value="1"/>
</dbReference>
<feature type="modified residue" description="4-aspartylphosphate" evidence="18">
    <location>
        <position position="1806"/>
    </location>
</feature>
<dbReference type="InterPro" id="IPR036641">
    <property type="entry name" value="HPT_dom_sf"/>
</dbReference>
<dbReference type="InterPro" id="IPR000719">
    <property type="entry name" value="Prot_kinase_dom"/>
</dbReference>
<reference evidence="25" key="1">
    <citation type="submission" date="2016-10" db="EMBL/GenBank/DDBJ databases">
        <authorList>
            <person name="Varghese N."/>
            <person name="Submissions S."/>
        </authorList>
    </citation>
    <scope>NUCLEOTIDE SEQUENCE [LARGE SCALE GENOMIC DNA]</scope>
    <source>
        <strain evidence="25">DSM 17038</strain>
    </source>
</reference>
<dbReference type="Gene3D" id="3.30.565.10">
    <property type="entry name" value="Histidine kinase-like ATPase, C-terminal domain"/>
    <property type="match status" value="1"/>
</dbReference>
<evidence type="ECO:0000256" key="3">
    <source>
        <dbReference type="ARBA" id="ARBA00006402"/>
    </source>
</evidence>
<dbReference type="InterPro" id="IPR036890">
    <property type="entry name" value="HATPase_C_sf"/>
</dbReference>
<evidence type="ECO:0000256" key="12">
    <source>
        <dbReference type="ARBA" id="ARBA00022989"/>
    </source>
</evidence>
<name>A0A1I2WQE0_9FIRM</name>
<evidence type="ECO:0000256" key="9">
    <source>
        <dbReference type="ARBA" id="ARBA00022741"/>
    </source>
</evidence>
<dbReference type="Pfam" id="PF00072">
    <property type="entry name" value="Response_reg"/>
    <property type="match status" value="1"/>
</dbReference>
<dbReference type="SUPFAM" id="SSF56112">
    <property type="entry name" value="Protein kinase-like (PK-like)"/>
    <property type="match status" value="1"/>
</dbReference>
<keyword evidence="19" id="KW-0175">Coiled coil</keyword>
<dbReference type="Pfam" id="PF13191">
    <property type="entry name" value="AAA_16"/>
    <property type="match status" value="1"/>
</dbReference>
<dbReference type="InterPro" id="IPR041664">
    <property type="entry name" value="AAA_16"/>
</dbReference>
<dbReference type="SUPFAM" id="SSF52172">
    <property type="entry name" value="CheY-like"/>
    <property type="match status" value="1"/>
</dbReference>
<evidence type="ECO:0000256" key="16">
    <source>
        <dbReference type="ARBA" id="ARBA00074306"/>
    </source>
</evidence>
<dbReference type="Pfam" id="PF00069">
    <property type="entry name" value="Pkinase"/>
    <property type="match status" value="1"/>
</dbReference>
<dbReference type="GO" id="GO:0000155">
    <property type="term" value="F:phosphorelay sensor kinase activity"/>
    <property type="evidence" value="ECO:0007669"/>
    <property type="project" value="InterPro"/>
</dbReference>
<protein>
    <recommendedName>
        <fullName evidence="16">Circadian input-output histidine kinase CikA</fullName>
        <ecNumber evidence="4">2.7.13.3</ecNumber>
    </recommendedName>
    <alternativeName>
        <fullName evidence="5">Stage 0 sporulation protein A homolog</fullName>
    </alternativeName>
</protein>
<feature type="coiled-coil region" evidence="19">
    <location>
        <begin position="1467"/>
        <end position="1494"/>
    </location>
</feature>
<keyword evidence="14" id="KW-0472">Membrane</keyword>
<feature type="domain" description="Response regulatory" evidence="22">
    <location>
        <begin position="1757"/>
        <end position="1875"/>
    </location>
</feature>
<dbReference type="GO" id="GO:0005524">
    <property type="term" value="F:ATP binding"/>
    <property type="evidence" value="ECO:0007669"/>
    <property type="project" value="UniProtKB-KW"/>
</dbReference>
<dbReference type="PROSITE" id="PS50011">
    <property type="entry name" value="PROTEIN_KINASE_DOM"/>
    <property type="match status" value="1"/>
</dbReference>
<dbReference type="InterPro" id="IPR003018">
    <property type="entry name" value="GAF"/>
</dbReference>
<dbReference type="EMBL" id="FOOX01000014">
    <property type="protein sequence ID" value="SFH03553.1"/>
    <property type="molecule type" value="Genomic_DNA"/>
</dbReference>
<evidence type="ECO:0000313" key="24">
    <source>
        <dbReference type="EMBL" id="SFH03553.1"/>
    </source>
</evidence>
<dbReference type="PROSITE" id="PS50894">
    <property type="entry name" value="HPT"/>
    <property type="match status" value="1"/>
</dbReference>
<keyword evidence="8" id="KW-0812">Transmembrane</keyword>
<dbReference type="InterPro" id="IPR011006">
    <property type="entry name" value="CheY-like_superfamily"/>
</dbReference>
<dbReference type="InterPro" id="IPR053159">
    <property type="entry name" value="Hybrid_Histidine_Kinase"/>
</dbReference>
<dbReference type="SUPFAM" id="SSF47384">
    <property type="entry name" value="Homodimeric domain of signal transducing histidine kinase"/>
    <property type="match status" value="1"/>
</dbReference>
<evidence type="ECO:0000256" key="10">
    <source>
        <dbReference type="ARBA" id="ARBA00022777"/>
    </source>
</evidence>
<gene>
    <name evidence="24" type="ORF">SAMN05660649_03594</name>
</gene>
<comment type="similarity">
    <text evidence="3">In the N-terminal section; belongs to the phytochrome family.</text>
</comment>
<comment type="function">
    <text evidence="15">May play the central regulatory role in sporulation. It may be an element of the effector pathway responsible for the activation of sporulation genes in response to nutritional stress. Spo0A may act in concert with spo0H (a sigma factor) to control the expression of some genes that are critical to the sporulation process.</text>
</comment>
<feature type="coiled-coil region" evidence="19">
    <location>
        <begin position="1960"/>
        <end position="2017"/>
    </location>
</feature>
<sequence>MTLYRAKRESDGVPVVLKQINGEYPPLDKGFAFDGKIEAAKSISHEGFMKVLGVASYRYAPTLVMEDFGGEVLANMLGHGEISIDRFLKIAVRLAGILAFIHNANTVHAHLTPANVFVDLKSETVKLAGFSSYSGITAHDQNVNNLTNNKYDVAYISPEQTGRVTQKVDYRTDFYSLGVIFYQMLTGVLPYESDDYVEVIYSHLAREAEPVCRKNGEMPQVLSDIVGKLMQKKAEDRYQSAAGLKQDLEKCLQNIEYSNGVYKIPFFAVGRYDMPDKLHFPEKVLGRAAEIKRLIAAFDQVREGSPKVILIAGYSGVGKTTLVQELYRPVKNSGGMFIQGKFHQYRVNTPYASFVQAFDSLFREILAGSKDQISAWKNKVTGLLGANTSIITDIFPRLENIIGLREPVEQLPLSEAQNRLHQVVINFLQVVASKEKPLLIFLDDLQWADNNSIKLMERILSGAEKMHVLLIGAYRDNEISGSHPLHPIIEMARSAESGAAEIMAIKPLTLNHVRQLIVEMMRCECEQTDLLVRLSHEKTGGNPFFLFHFIKSLHDEGFINYNRSAKTWDINFEQVINQSFTDNVVDLMVHKIAGLPEKTVQTLKLAACINNKFEVETLARILGVTNSAAAEMLMEAVKERLVAEQVPVEFDAEKKTMPVSYRFAHDRVQQAAYSLVGETQKQNFHYCIGCLLLEQNPEWEKAENILEITDHFNLAEDMVLADNKGLLLARLNLGAGKKAKSCYAYDRSLGYLSKGIVILGDDGWNSNYEITLELYTEAAEMAYMGAQYTLLDQYGNAVLERGKTLLDQAKIYEIKIESLTVQNRLEDAIETARQVLELFGIRISRRPSRPDIMLMYYRTRLALTGRTLDDLKKMPEMKDPKYLAMMRIITSAGIAAYSYSAPVMVMLTLNVVLISLRHGIAPLTPVSYAGYGHFLCAYLKKRALGYKFGKLAIELQAGIKSKAFECKTNLLFEILLRHQREHIGNTLNGFPYNHRQGLSTGDLTSAGHVMMQHFVYLYLAGRELASIRKDMEQYRDDLFRTDNQTSINVCMMYLQGIANLQGTSGEPWKLAGRYFNEEEALPHYQAANDRSIIFNSYFNKMIIAYLFGQYDEALENLKTVEEYLDGAIGTFCIPVYNFYSVLIRLELLAGFSARDRIVHKKRLLACLREVKSFYRDAPGNNTDKYFLILAEQARAAENHSRAWEYYDKSIKAAGENGFLPEEALANELAAKYFHSTGKISISENYARNAAYCYAKWGCALKAKQLNQKYGILMPEQTAAEYSAPLLLDVNTIVQASQAISEEIVLEGLLKKMMRIVLQNAGANKVLFIMDRGGDLFIEASGSADGGQVQVLKGVNVKEQAEVSEKLLNYVVNSRESVLLNSEYEIERFINEQSINHKRARSLLCLPVESKRSLIGLLYLENDMLDGAFTEQHLLVLKVLSSQLAISLENARLYQGMERIVEERTEELRRKNYELESANIQLANANQAKNEFLANVSHEMRTPLHGVIGMAGLLQKNGLDYEQEENVNSIILSARSLLGIINEILDFSKIEANMLELDERNFNINQLVREILPPFTIKAEEKGIRLISTLRQESVKDLRGDPLRIKQIIANLLSNATKFTTKGQVELVLSAVKDGMIGAIILEITVKDSGIGIPPDKLDYIFQDFAQVDSSTTRKFGGTGLGLSITKKLVEMMGGTITVDSTLGKGSTFRCTIRLVSADSGQNSRSLVERGHTACGGMSSTKAGEYLQPYRRELAALKILVAEDNSISQKYIKALLEYLNCDVTLALNGREVLERLKTGSFDCILMDKNMPELDGIETTRIIRQNEAGTGRHMSIVALTASAIIGDREKLLAKGMDYYLSKPINERELVQILSAIKSVSTTGKLPKESTNVTGEESFIDRHVFLEEAALYGEKVFLEIISDFLKDYRQVLHRIETHISNSDTLGAEREVHKLAGTLSTFHCSKLIDMIRSLERQAAEKNLEGFKSAYPVSRASIDLFLAELGDIKKTLENQLELSSEN</sequence>
<evidence type="ECO:0000256" key="6">
    <source>
        <dbReference type="ARBA" id="ARBA00022553"/>
    </source>
</evidence>
<keyword evidence="12" id="KW-1133">Transmembrane helix</keyword>
<keyword evidence="9" id="KW-0547">Nucleotide-binding</keyword>
<proteinExistence type="inferred from homology"/>
<dbReference type="STRING" id="341036.SAMN05660649_03594"/>
<dbReference type="PANTHER" id="PTHR43642:SF1">
    <property type="entry name" value="HYBRID SIGNAL TRANSDUCTION HISTIDINE KINASE G"/>
    <property type="match status" value="1"/>
</dbReference>
<evidence type="ECO:0000256" key="5">
    <source>
        <dbReference type="ARBA" id="ARBA00018672"/>
    </source>
</evidence>
<dbReference type="Pfam" id="PF02518">
    <property type="entry name" value="HATPase_c"/>
    <property type="match status" value="1"/>
</dbReference>
<dbReference type="SMART" id="SM00387">
    <property type="entry name" value="HATPase_c"/>
    <property type="match status" value="1"/>
</dbReference>
<evidence type="ECO:0000256" key="14">
    <source>
        <dbReference type="ARBA" id="ARBA00023136"/>
    </source>
</evidence>
<feature type="domain" description="HPt" evidence="23">
    <location>
        <begin position="1910"/>
        <end position="2010"/>
    </location>
</feature>
<dbReference type="InterPro" id="IPR029016">
    <property type="entry name" value="GAF-like_dom_sf"/>
</dbReference>
<dbReference type="SMART" id="SM00388">
    <property type="entry name" value="HisKA"/>
    <property type="match status" value="1"/>
</dbReference>
<dbReference type="Gene3D" id="1.10.287.130">
    <property type="match status" value="1"/>
</dbReference>
<dbReference type="InterPro" id="IPR003661">
    <property type="entry name" value="HisK_dim/P_dom"/>
</dbReference>
<accession>A0A1I2WQE0</accession>
<dbReference type="SUPFAM" id="SSF55781">
    <property type="entry name" value="GAF domain-like"/>
    <property type="match status" value="1"/>
</dbReference>
<dbReference type="Gene3D" id="1.10.510.10">
    <property type="entry name" value="Transferase(Phosphotransferase) domain 1"/>
    <property type="match status" value="1"/>
</dbReference>
<evidence type="ECO:0000313" key="25">
    <source>
        <dbReference type="Proteomes" id="UP000199337"/>
    </source>
</evidence>
<dbReference type="SMART" id="SM00220">
    <property type="entry name" value="S_TKc"/>
    <property type="match status" value="1"/>
</dbReference>
<dbReference type="FunFam" id="1.10.287.130:FF:000004">
    <property type="entry name" value="Ethylene receptor 1"/>
    <property type="match status" value="1"/>
</dbReference>
<dbReference type="SMART" id="SM00448">
    <property type="entry name" value="REC"/>
    <property type="match status" value="1"/>
</dbReference>
<keyword evidence="25" id="KW-1185">Reference proteome</keyword>
<dbReference type="SUPFAM" id="SSF52540">
    <property type="entry name" value="P-loop containing nucleoside triphosphate hydrolases"/>
    <property type="match status" value="1"/>
</dbReference>
<dbReference type="CDD" id="cd17546">
    <property type="entry name" value="REC_hyHK_CKI1_RcsC-like"/>
    <property type="match status" value="1"/>
</dbReference>
<dbReference type="InterPro" id="IPR011009">
    <property type="entry name" value="Kinase-like_dom_sf"/>
</dbReference>
<evidence type="ECO:0000259" key="22">
    <source>
        <dbReference type="PROSITE" id="PS50110"/>
    </source>
</evidence>
<evidence type="ECO:0000256" key="15">
    <source>
        <dbReference type="ARBA" id="ARBA00024867"/>
    </source>
</evidence>
<keyword evidence="11" id="KW-0067">ATP-binding</keyword>
<evidence type="ECO:0000256" key="13">
    <source>
        <dbReference type="ARBA" id="ARBA00023012"/>
    </source>
</evidence>
<dbReference type="PRINTS" id="PR00344">
    <property type="entry name" value="BCTRLSENSOR"/>
</dbReference>
<dbReference type="SUPFAM" id="SSF55874">
    <property type="entry name" value="ATPase domain of HSP90 chaperone/DNA topoisomerase II/histidine kinase"/>
    <property type="match status" value="1"/>
</dbReference>
<keyword evidence="10" id="KW-0418">Kinase</keyword>
<evidence type="ECO:0000256" key="7">
    <source>
        <dbReference type="ARBA" id="ARBA00022679"/>
    </source>
</evidence>